<evidence type="ECO:0000259" key="7">
    <source>
        <dbReference type="PROSITE" id="PS51294"/>
    </source>
</evidence>
<dbReference type="eggNOG" id="KOG0048">
    <property type="taxonomic scope" value="Eukaryota"/>
</dbReference>
<dbReference type="InterPro" id="IPR009057">
    <property type="entry name" value="Homeodomain-like_sf"/>
</dbReference>
<keyword evidence="4" id="KW-0539">Nucleus</keyword>
<dbReference type="CDD" id="cd00167">
    <property type="entry name" value="SANT"/>
    <property type="match status" value="2"/>
</dbReference>
<accession>W9QNT2</accession>
<feature type="compositionally biased region" description="Low complexity" evidence="5">
    <location>
        <begin position="145"/>
        <end position="157"/>
    </location>
</feature>
<keyword evidence="9" id="KW-1185">Reference proteome</keyword>
<dbReference type="EMBL" id="KE343878">
    <property type="protein sequence ID" value="EXB44710.1"/>
    <property type="molecule type" value="Genomic_DNA"/>
</dbReference>
<feature type="compositionally biased region" description="Low complexity" evidence="5">
    <location>
        <begin position="203"/>
        <end position="212"/>
    </location>
</feature>
<evidence type="ECO:0000256" key="3">
    <source>
        <dbReference type="ARBA" id="ARBA00023125"/>
    </source>
</evidence>
<dbReference type="Proteomes" id="UP000030645">
    <property type="component" value="Unassembled WGS sequence"/>
</dbReference>
<name>W9QNT2_9ROSA</name>
<evidence type="ECO:0000256" key="4">
    <source>
        <dbReference type="ARBA" id="ARBA00023242"/>
    </source>
</evidence>
<dbReference type="InterPro" id="IPR001005">
    <property type="entry name" value="SANT/Myb"/>
</dbReference>
<protein>
    <submittedName>
        <fullName evidence="8">Transcription factor</fullName>
    </submittedName>
</protein>
<dbReference type="InterPro" id="IPR015495">
    <property type="entry name" value="Myb_TF_plants"/>
</dbReference>
<dbReference type="FunFam" id="1.10.10.60:FF:000001">
    <property type="entry name" value="MYB-related transcription factor"/>
    <property type="match status" value="1"/>
</dbReference>
<dbReference type="PANTHER" id="PTHR10641">
    <property type="entry name" value="MYB FAMILY TRANSCRIPTION FACTOR"/>
    <property type="match status" value="1"/>
</dbReference>
<keyword evidence="3" id="KW-0238">DNA-binding</keyword>
<feature type="region of interest" description="Disordered" evidence="5">
    <location>
        <begin position="145"/>
        <end position="214"/>
    </location>
</feature>
<feature type="domain" description="Myb-like" evidence="6">
    <location>
        <begin position="62"/>
        <end position="131"/>
    </location>
</feature>
<proteinExistence type="predicted"/>
<dbReference type="PROSITE" id="PS50090">
    <property type="entry name" value="MYB_LIKE"/>
    <property type="match status" value="2"/>
</dbReference>
<evidence type="ECO:0000313" key="9">
    <source>
        <dbReference type="Proteomes" id="UP000030645"/>
    </source>
</evidence>
<dbReference type="GO" id="GO:0005634">
    <property type="term" value="C:nucleus"/>
    <property type="evidence" value="ECO:0007669"/>
    <property type="project" value="UniProtKB-SubCell"/>
</dbReference>
<dbReference type="AlphaFoldDB" id="W9QNT2"/>
<dbReference type="Gene3D" id="1.10.10.60">
    <property type="entry name" value="Homeodomain-like"/>
    <property type="match status" value="2"/>
</dbReference>
<dbReference type="GO" id="GO:0003677">
    <property type="term" value="F:DNA binding"/>
    <property type="evidence" value="ECO:0007669"/>
    <property type="project" value="UniProtKB-KW"/>
</dbReference>
<evidence type="ECO:0000313" key="8">
    <source>
        <dbReference type="EMBL" id="EXB44710.1"/>
    </source>
</evidence>
<reference evidence="9" key="1">
    <citation type="submission" date="2013-01" db="EMBL/GenBank/DDBJ databases">
        <title>Draft Genome Sequence of a Mulberry Tree, Morus notabilis C.K. Schneid.</title>
        <authorList>
            <person name="He N."/>
            <person name="Zhao S."/>
        </authorList>
    </citation>
    <scope>NUCLEOTIDE SEQUENCE</scope>
</reference>
<evidence type="ECO:0000256" key="1">
    <source>
        <dbReference type="ARBA" id="ARBA00004123"/>
    </source>
</evidence>
<organism evidence="8 9">
    <name type="scientific">Morus notabilis</name>
    <dbReference type="NCBI Taxonomy" id="981085"/>
    <lineage>
        <taxon>Eukaryota</taxon>
        <taxon>Viridiplantae</taxon>
        <taxon>Streptophyta</taxon>
        <taxon>Embryophyta</taxon>
        <taxon>Tracheophyta</taxon>
        <taxon>Spermatophyta</taxon>
        <taxon>Magnoliopsida</taxon>
        <taxon>eudicotyledons</taxon>
        <taxon>Gunneridae</taxon>
        <taxon>Pentapetalae</taxon>
        <taxon>rosids</taxon>
        <taxon>fabids</taxon>
        <taxon>Rosales</taxon>
        <taxon>Moraceae</taxon>
        <taxon>Moreae</taxon>
        <taxon>Morus</taxon>
    </lineage>
</organism>
<dbReference type="SUPFAM" id="SSF46689">
    <property type="entry name" value="Homeodomain-like"/>
    <property type="match status" value="1"/>
</dbReference>
<comment type="subcellular location">
    <subcellularLocation>
        <location evidence="1">Nucleus</location>
    </subcellularLocation>
</comment>
<feature type="domain" description="HTH myb-type" evidence="7">
    <location>
        <begin position="9"/>
        <end position="65"/>
    </location>
</feature>
<feature type="compositionally biased region" description="Basic and acidic residues" evidence="5">
    <location>
        <begin position="167"/>
        <end position="185"/>
    </location>
</feature>
<sequence>MGKTSCCGKQGLKKGSWTEEEDQKLFSYVRQHGEGGWRSLPQKAGLLRCGKSCRLRWANYLRPGIRRGEFSPEEEQTIIRLHAVLGNSHSSSPLPVDFIYFRGFIGRWSTIARHLYKRTDNEIKNYWNTKLRRRVAEINLASSSTTCTPTTTAHLSTNPDHNINLSDHQHESQKPTDPNEERESGSSEDDNIFSDPGNVISGTSSTSTTTSTQNNNKIALSTSASHLLNNIAKPSSHDGPTSTSNAKTTSSTSTTISHDLDQETRSSSSSSSSSARILNKIASKLTLLNLPRVVVDGASIKSPVNGTRRGGSVGEFSLCGGCNSGSPASSTPSNVDPFDQDVSPGPVLSQHTGFSAFSGGQLMCQQGMEVLNPMEVFISDDNVKIYDDDLEKMLVTSFPNATYLFDQQIGSVDNTTTKVSFTE</sequence>
<dbReference type="InterPro" id="IPR017930">
    <property type="entry name" value="Myb_dom"/>
</dbReference>
<evidence type="ECO:0000259" key="6">
    <source>
        <dbReference type="PROSITE" id="PS50090"/>
    </source>
</evidence>
<dbReference type="SMART" id="SM00717">
    <property type="entry name" value="SANT"/>
    <property type="match status" value="2"/>
</dbReference>
<feature type="compositionally biased region" description="Low complexity" evidence="5">
    <location>
        <begin position="241"/>
        <end position="257"/>
    </location>
</feature>
<dbReference type="PANTHER" id="PTHR10641:SF1352">
    <property type="entry name" value="TRANSCRIPTION FACTOR MYB34-LIKE"/>
    <property type="match status" value="1"/>
</dbReference>
<dbReference type="PROSITE" id="PS51294">
    <property type="entry name" value="HTH_MYB"/>
    <property type="match status" value="2"/>
</dbReference>
<feature type="domain" description="Myb-like" evidence="6">
    <location>
        <begin position="9"/>
        <end position="61"/>
    </location>
</feature>
<feature type="region of interest" description="Disordered" evidence="5">
    <location>
        <begin position="230"/>
        <end position="274"/>
    </location>
</feature>
<dbReference type="Pfam" id="PF00249">
    <property type="entry name" value="Myb_DNA-binding"/>
    <property type="match status" value="2"/>
</dbReference>
<evidence type="ECO:0000256" key="2">
    <source>
        <dbReference type="ARBA" id="ARBA00022737"/>
    </source>
</evidence>
<keyword evidence="2" id="KW-0677">Repeat</keyword>
<gene>
    <name evidence="8" type="ORF">L484_015968</name>
</gene>
<evidence type="ECO:0000256" key="5">
    <source>
        <dbReference type="SAM" id="MobiDB-lite"/>
    </source>
</evidence>
<feature type="domain" description="HTH myb-type" evidence="7">
    <location>
        <begin position="66"/>
        <end position="135"/>
    </location>
</feature>